<feature type="compositionally biased region" description="Basic and acidic residues" evidence="1">
    <location>
        <begin position="39"/>
        <end position="54"/>
    </location>
</feature>
<evidence type="ECO:0000313" key="2">
    <source>
        <dbReference type="EMBL" id="KAF2613367.1"/>
    </source>
</evidence>
<organism evidence="2">
    <name type="scientific">Brassica cretica</name>
    <name type="common">Mustard</name>
    <dbReference type="NCBI Taxonomy" id="69181"/>
    <lineage>
        <taxon>Eukaryota</taxon>
        <taxon>Viridiplantae</taxon>
        <taxon>Streptophyta</taxon>
        <taxon>Embryophyta</taxon>
        <taxon>Tracheophyta</taxon>
        <taxon>Spermatophyta</taxon>
        <taxon>Magnoliopsida</taxon>
        <taxon>eudicotyledons</taxon>
        <taxon>Gunneridae</taxon>
        <taxon>Pentapetalae</taxon>
        <taxon>rosids</taxon>
        <taxon>malvids</taxon>
        <taxon>Brassicales</taxon>
        <taxon>Brassicaceae</taxon>
        <taxon>Brassiceae</taxon>
        <taxon>Brassica</taxon>
    </lineage>
</organism>
<proteinExistence type="predicted"/>
<dbReference type="EMBL" id="QGKY02000089">
    <property type="protein sequence ID" value="KAF2613367.1"/>
    <property type="molecule type" value="Genomic_DNA"/>
</dbReference>
<accession>A0A8S9M4K2</accession>
<protein>
    <submittedName>
        <fullName evidence="2">Uncharacterized protein</fullName>
    </submittedName>
</protein>
<reference evidence="2" key="1">
    <citation type="submission" date="2019-12" db="EMBL/GenBank/DDBJ databases">
        <title>Genome sequencing and annotation of Brassica cretica.</title>
        <authorList>
            <person name="Studholme D.J."/>
            <person name="Sarris P.F."/>
        </authorList>
    </citation>
    <scope>NUCLEOTIDE SEQUENCE</scope>
    <source>
        <strain evidence="2">PFS-102/07</strain>
        <tissue evidence="2">Leaf</tissue>
    </source>
</reference>
<evidence type="ECO:0000256" key="1">
    <source>
        <dbReference type="SAM" id="MobiDB-lite"/>
    </source>
</evidence>
<feature type="compositionally biased region" description="Basic and acidic residues" evidence="1">
    <location>
        <begin position="67"/>
        <end position="81"/>
    </location>
</feature>
<gene>
    <name evidence="2" type="ORF">F2Q70_00011838</name>
</gene>
<comment type="caution">
    <text evidence="2">The sequence shown here is derived from an EMBL/GenBank/DDBJ whole genome shotgun (WGS) entry which is preliminary data.</text>
</comment>
<feature type="compositionally biased region" description="Acidic residues" evidence="1">
    <location>
        <begin position="87"/>
        <end position="98"/>
    </location>
</feature>
<name>A0A8S9M4K2_BRACR</name>
<feature type="region of interest" description="Disordered" evidence="1">
    <location>
        <begin position="1"/>
        <end position="107"/>
    </location>
</feature>
<dbReference type="AlphaFoldDB" id="A0A8S9M4K2"/>
<sequence>MMRRSWRKGSESEHLTDSMVLKRIKDTLQQMGGSGSESGEQKQNQKDSSHHDQEATQEVEDTDQTSGDEHGVSTGSEEEKAQSSGDEQGEPASSEEEQVQNQEVQAEDQETDAVMFIFRERTTLQVWKSDRVAFMTCVFSDLIASEYKNFVKGIKKYKMDPLLLEYGKGELPSHGRTQKLWNVDVDRMYFPVWEVEVFKYLVPHIVKAVQSLRMQKHLNITPYTGSYVPVCGLNRGNCHSGMYTLNTSNATYATCLGWTCHWWMLITSRELG</sequence>